<dbReference type="SUPFAM" id="SSF54862">
    <property type="entry name" value="4Fe-4S ferredoxins"/>
    <property type="match status" value="2"/>
</dbReference>
<dbReference type="PIRSF" id="PIRSF005658">
    <property type="entry name" value="FwdF"/>
    <property type="match status" value="1"/>
</dbReference>
<dbReference type="Proteomes" id="UP000010824">
    <property type="component" value="Chromosome"/>
</dbReference>
<evidence type="ECO:0000313" key="3">
    <source>
        <dbReference type="Proteomes" id="UP000010824"/>
    </source>
</evidence>
<reference evidence="2 3" key="2">
    <citation type="journal article" date="2014" name="Genome Announc.">
        <title>Complete Genome Sequence of Methanoregula formicica SMSPT, a Mesophilic Hydrogenotrophic Methanogen Isolated from a Methanogenic Upflow Anaerobic Sludge Blanket Reactor.</title>
        <authorList>
            <person name="Yamamoto K."/>
            <person name="Tamaki H."/>
            <person name="Cadillo-Quiroz H."/>
            <person name="Imachi H."/>
            <person name="Kyrpides N."/>
            <person name="Woyke T."/>
            <person name="Goodwin L."/>
            <person name="Zinder S.H."/>
            <person name="Kamagata Y."/>
            <person name="Liu W.T."/>
        </authorList>
    </citation>
    <scope>NUCLEOTIDE SEQUENCE [LARGE SCALE GENOMIC DNA]</scope>
    <source>
        <strain evidence="3">DSM 22288 / NBRC 105244 / SMSP</strain>
    </source>
</reference>
<feature type="domain" description="4Fe-4S ferredoxin-type" evidence="1">
    <location>
        <begin position="185"/>
        <end position="214"/>
    </location>
</feature>
<feature type="domain" description="4Fe-4S ferredoxin-type" evidence="1">
    <location>
        <begin position="335"/>
        <end position="365"/>
    </location>
</feature>
<dbReference type="InterPro" id="IPR017900">
    <property type="entry name" value="4Fe4S_Fe_S_CS"/>
</dbReference>
<feature type="domain" description="4Fe-4S ferredoxin-type" evidence="1">
    <location>
        <begin position="292"/>
        <end position="322"/>
    </location>
</feature>
<name>L0HFS9_METFS</name>
<dbReference type="Pfam" id="PF12838">
    <property type="entry name" value="Fer4_7"/>
    <property type="match status" value="3"/>
</dbReference>
<evidence type="ECO:0000313" key="2">
    <source>
        <dbReference type="EMBL" id="AGB03592.1"/>
    </source>
</evidence>
<dbReference type="PANTHER" id="PTHR43193">
    <property type="match status" value="1"/>
</dbReference>
<dbReference type="AlphaFoldDB" id="L0HFS9"/>
<dbReference type="eggNOG" id="arCOG02180">
    <property type="taxonomic scope" value="Archaea"/>
</dbReference>
<feature type="domain" description="4Fe-4S ferredoxin-type" evidence="1">
    <location>
        <begin position="260"/>
        <end position="289"/>
    </location>
</feature>
<feature type="domain" description="4Fe-4S ferredoxin-type" evidence="1">
    <location>
        <begin position="85"/>
        <end position="114"/>
    </location>
</feature>
<dbReference type="HOGENOM" id="CLU_050974_0_0_2"/>
<sequence length="408" mass="44614">MEYPRQVCNKKQREGEYMALFPKFSKKKDGVNVVMEQRLLQNTNNLILNAETCTGCGICVDACPEEAIVLGLVGASRRGAINYAAPIDVDETKCSYCGVCVIMCPFNALTLKVDGKERLPIIEKEGFPQYDMKAEINDEKCVKCTTCEEVCPRDAIDRNVPAYEGTYKGPVAGAKPKASAMKKKTTFTVDKEKCSLCGLCGALCPAIVVKHKEFTAESGKVEGDVIWDETKCDACKVCVEVCPEECITVEREIISDKIDGKVDIIQDNCCTCRWCAVNCPTEAITVEKIFEGDIEFHAEKCPGGCSTCAEICPANAIYLPTPKPAAELKHDGIEEKIAVNKDFCILCGACVNACPGEDIIVLKRTGVRMKGTETDLFKKIKAKLCTTRSSKVKEEVTGQVNLKIMGKA</sequence>
<reference evidence="3" key="1">
    <citation type="submission" date="2011-12" db="EMBL/GenBank/DDBJ databases">
        <title>Complete sequence of Methanoregula formicicum SMSP.</title>
        <authorList>
            <person name="Lucas S."/>
            <person name="Han J."/>
            <person name="Lapidus A."/>
            <person name="Cheng J.-F."/>
            <person name="Goodwin L."/>
            <person name="Pitluck S."/>
            <person name="Peters L."/>
            <person name="Ovchinnikova G."/>
            <person name="Teshima H."/>
            <person name="Detter J.C."/>
            <person name="Han C."/>
            <person name="Tapia R."/>
            <person name="Land M."/>
            <person name="Hauser L."/>
            <person name="Kyrpides N."/>
            <person name="Ivanova N."/>
            <person name="Pagani I."/>
            <person name="Imachi H."/>
            <person name="Tamaki H."/>
            <person name="Sekiguchi Y."/>
            <person name="Kamagata Y."/>
            <person name="Cadillo-Quiroz H."/>
            <person name="Zinder S."/>
            <person name="Liu W.-T."/>
            <person name="Woyke T."/>
        </authorList>
    </citation>
    <scope>NUCLEOTIDE SEQUENCE [LARGE SCALE GENOMIC DNA]</scope>
    <source>
        <strain evidence="3">DSM 22288 / NBRC 105244 / SMSP</strain>
    </source>
</reference>
<gene>
    <name evidence="2" type="ordered locus">Metfor_2600</name>
</gene>
<dbReference type="EMBL" id="CP003167">
    <property type="protein sequence ID" value="AGB03592.1"/>
    <property type="molecule type" value="Genomic_DNA"/>
</dbReference>
<dbReference type="InterPro" id="IPR043256">
    <property type="entry name" value="MvhB-like"/>
</dbReference>
<organism evidence="2 3">
    <name type="scientific">Methanoregula formicica (strain DSM 22288 / NBRC 105244 / SMSP)</name>
    <dbReference type="NCBI Taxonomy" id="593750"/>
    <lineage>
        <taxon>Archaea</taxon>
        <taxon>Methanobacteriati</taxon>
        <taxon>Methanobacteriota</taxon>
        <taxon>Stenosarchaea group</taxon>
        <taxon>Methanomicrobia</taxon>
        <taxon>Methanomicrobiales</taxon>
        <taxon>Methanoregulaceae</taxon>
        <taxon>Methanoregula</taxon>
    </lineage>
</organism>
<dbReference type="InterPro" id="IPR052977">
    <property type="entry name" value="Polyferredoxin-like_ET"/>
</dbReference>
<feature type="domain" description="4Fe-4S ferredoxin-type" evidence="1">
    <location>
        <begin position="132"/>
        <end position="161"/>
    </location>
</feature>
<dbReference type="CDD" id="cd10549">
    <property type="entry name" value="MtMvhB_like"/>
    <property type="match status" value="2"/>
</dbReference>
<dbReference type="PANTHER" id="PTHR43193:SF2">
    <property type="entry name" value="POLYFERREDOXIN PROTEIN FWDF"/>
    <property type="match status" value="1"/>
</dbReference>
<keyword evidence="3" id="KW-1185">Reference proteome</keyword>
<dbReference type="PROSITE" id="PS51379">
    <property type="entry name" value="4FE4S_FER_2"/>
    <property type="match status" value="8"/>
</dbReference>
<proteinExistence type="predicted"/>
<dbReference type="PROSITE" id="PS00198">
    <property type="entry name" value="4FE4S_FER_1"/>
    <property type="match status" value="5"/>
</dbReference>
<dbReference type="InterPro" id="IPR017896">
    <property type="entry name" value="4Fe4S_Fe-S-bd"/>
</dbReference>
<dbReference type="STRING" id="593750.Metfor_2600"/>
<dbReference type="KEGG" id="mfo:Metfor_2600"/>
<dbReference type="GO" id="GO:0016491">
    <property type="term" value="F:oxidoreductase activity"/>
    <property type="evidence" value="ECO:0007669"/>
    <property type="project" value="UniProtKB-ARBA"/>
</dbReference>
<dbReference type="InParanoid" id="L0HFS9"/>
<evidence type="ECO:0000259" key="1">
    <source>
        <dbReference type="PROSITE" id="PS51379"/>
    </source>
</evidence>
<accession>L0HFS9</accession>
<feature type="domain" description="4Fe-4S ferredoxin-type" evidence="1">
    <location>
        <begin position="223"/>
        <end position="252"/>
    </location>
</feature>
<dbReference type="Gene3D" id="3.30.70.20">
    <property type="match status" value="5"/>
</dbReference>
<dbReference type="Pfam" id="PF00037">
    <property type="entry name" value="Fer4"/>
    <property type="match status" value="1"/>
</dbReference>
<feature type="domain" description="4Fe-4S ferredoxin-type" evidence="1">
    <location>
        <begin position="44"/>
        <end position="73"/>
    </location>
</feature>
<protein>
    <submittedName>
        <fullName evidence="2">4Fe-4S protein</fullName>
    </submittedName>
</protein>